<proteinExistence type="predicted"/>
<keyword evidence="1" id="KW-0732">Signal</keyword>
<dbReference type="GeneID" id="91094531"/>
<dbReference type="SUPFAM" id="SSF50685">
    <property type="entry name" value="Barwin-like endoglucanases"/>
    <property type="match status" value="1"/>
</dbReference>
<dbReference type="Proteomes" id="UP001355207">
    <property type="component" value="Chromosome 5"/>
</dbReference>
<dbReference type="RefSeq" id="XP_066075709.1">
    <property type="nucleotide sequence ID" value="XM_066219612.1"/>
</dbReference>
<reference evidence="2 3" key="1">
    <citation type="submission" date="2024-01" db="EMBL/GenBank/DDBJ databases">
        <title>Comparative genomics of Cryptococcus and Kwoniella reveals pathogenesis evolution and contrasting modes of karyotype evolution via chromosome fusion or intercentromeric recombination.</title>
        <authorList>
            <person name="Coelho M.A."/>
            <person name="David-Palma M."/>
            <person name="Shea T."/>
            <person name="Bowers K."/>
            <person name="McGinley-Smith S."/>
            <person name="Mohammad A.W."/>
            <person name="Gnirke A."/>
            <person name="Yurkov A.M."/>
            <person name="Nowrousian M."/>
            <person name="Sun S."/>
            <person name="Cuomo C.A."/>
            <person name="Heitman J."/>
        </authorList>
    </citation>
    <scope>NUCLEOTIDE SEQUENCE [LARGE SCALE GENOMIC DNA]</scope>
    <source>
        <strain evidence="2 3">CBS 6074</strain>
    </source>
</reference>
<evidence type="ECO:0000313" key="2">
    <source>
        <dbReference type="EMBL" id="WWC88946.1"/>
    </source>
</evidence>
<dbReference type="CDD" id="cd22191">
    <property type="entry name" value="DPBB_RlpA_EXP_N-like"/>
    <property type="match status" value="1"/>
</dbReference>
<dbReference type="Gene3D" id="2.40.40.10">
    <property type="entry name" value="RlpA-like domain"/>
    <property type="match status" value="1"/>
</dbReference>
<feature type="chain" id="PRO_5043533843" description="Expansin-like EG45 domain-containing protein" evidence="1">
    <location>
        <begin position="24"/>
        <end position="284"/>
    </location>
</feature>
<sequence length="284" mass="28404">MLSMGLPLAFGIFAFLAGQVTKAANFSMDGARGTVQVFQFISTCAVDGSDFSGAGPGDSLGACGYSAAGLATSRIVAVAGGVFDKSMCGQEVTITQNGKPLTFSEGPLYVGDMCPGCEGGSVLDISAKAAFELMDGNCRNPPSFAYQITNNVVGPRLVGGGGSTDSVPAISSAGTAPASSVMSIPGNAVPSVTSPAAQPVIPSAQVNSPTTSDTAIPSVPSVSADTAAEDVPAVFSTSVVGVPAAVEKNSWGGPGGAAALFAEDNTVTEQASCKRRRKRRSDFE</sequence>
<organism evidence="2 3">
    <name type="scientific">Kwoniella dendrophila CBS 6074</name>
    <dbReference type="NCBI Taxonomy" id="1295534"/>
    <lineage>
        <taxon>Eukaryota</taxon>
        <taxon>Fungi</taxon>
        <taxon>Dikarya</taxon>
        <taxon>Basidiomycota</taxon>
        <taxon>Agaricomycotina</taxon>
        <taxon>Tremellomycetes</taxon>
        <taxon>Tremellales</taxon>
        <taxon>Cryptococcaceae</taxon>
        <taxon>Kwoniella</taxon>
    </lineage>
</organism>
<dbReference type="InterPro" id="IPR036908">
    <property type="entry name" value="RlpA-like_sf"/>
</dbReference>
<dbReference type="EMBL" id="CP144102">
    <property type="protein sequence ID" value="WWC88946.1"/>
    <property type="molecule type" value="Genomic_DNA"/>
</dbReference>
<dbReference type="AlphaFoldDB" id="A0AAX4JU26"/>
<evidence type="ECO:0000256" key="1">
    <source>
        <dbReference type="SAM" id="SignalP"/>
    </source>
</evidence>
<protein>
    <recommendedName>
        <fullName evidence="4">Expansin-like EG45 domain-containing protein</fullName>
    </recommendedName>
</protein>
<evidence type="ECO:0000313" key="3">
    <source>
        <dbReference type="Proteomes" id="UP001355207"/>
    </source>
</evidence>
<accession>A0AAX4JU26</accession>
<gene>
    <name evidence="2" type="ORF">L201_003861</name>
</gene>
<name>A0AAX4JU26_9TREE</name>
<feature type="signal peptide" evidence="1">
    <location>
        <begin position="1"/>
        <end position="23"/>
    </location>
</feature>
<keyword evidence="3" id="KW-1185">Reference proteome</keyword>
<evidence type="ECO:0008006" key="4">
    <source>
        <dbReference type="Google" id="ProtNLM"/>
    </source>
</evidence>